<dbReference type="eggNOG" id="COG2814">
    <property type="taxonomic scope" value="Bacteria"/>
</dbReference>
<feature type="transmembrane region" description="Helical" evidence="5">
    <location>
        <begin position="377"/>
        <end position="400"/>
    </location>
</feature>
<evidence type="ECO:0000256" key="1">
    <source>
        <dbReference type="ARBA" id="ARBA00004141"/>
    </source>
</evidence>
<keyword evidence="4 5" id="KW-0472">Membrane</keyword>
<sequence length="432" mass="45329">MSQTPREVIEQTPMGVRQWIAVVLMIALNALDGFDVLSSAFAAPGIAKEWGIQRDALGVVLSMELVGMGFGSILLGGAADRFGRRPTILGCLLVMATGMWLATTSASPSGLALWRFITGLGIGGMLAAINAVTAEFSSLKGRSLAMALMVIGYPIGATVGGTIAGMLLKGGDWRLVFEFGAIATAVFIPLVFLFVPETPDYYVTRREPDALDKVNASLRKLALPLATILPPAPAVVDKPSVFDIFKPGLIRTTLLFTLGYSFHAVTFYYILKWSPKIVADFGYTQPEAASVLVWANIGGATGGALFGFAMHKFGLKWPTIAMLVGGAIAVVAFGFGRESLDGWKMAVFFTGFTTNAAIVGFYALFAKGFPTHVRATGTGFAIGAGRIGAAGSPILAGVLFTQAGLGLLGVSVVMAMGSVVAALLLLMLRKEV</sequence>
<protein>
    <submittedName>
        <fullName evidence="7">Major facilitator superfamily MFS_1</fullName>
    </submittedName>
</protein>
<reference evidence="8" key="1">
    <citation type="submission" date="2006-01" db="EMBL/GenBank/DDBJ databases">
        <title>Complete sequence of Novosphingobium aromaticivorans DSM 12444.</title>
        <authorList>
            <consortium name="US DOE Joint Genome Institute"/>
            <person name="Copeland A."/>
            <person name="Lucas S."/>
            <person name="Lapidus A."/>
            <person name="Barry K."/>
            <person name="Detter J.C."/>
            <person name="Glavina T."/>
            <person name="Hammon N."/>
            <person name="Israni S."/>
            <person name="Pitluck S."/>
            <person name="Chain P."/>
            <person name="Malfatti S."/>
            <person name="Shin M."/>
            <person name="Vergez L."/>
            <person name="Schmutz J."/>
            <person name="Larimer F."/>
            <person name="Land M."/>
            <person name="Kyrpides N."/>
            <person name="Ivanova N."/>
            <person name="Fredrickson J."/>
            <person name="Balkwill D."/>
            <person name="Romine M.F."/>
            <person name="Richardson P."/>
        </authorList>
    </citation>
    <scope>NUCLEOTIDE SEQUENCE [LARGE SCALE GENOMIC DNA]</scope>
    <source>
        <strain evidence="8">ATCC 700278 / DSM 12444 / CCUG 56034 / CIP 105152 / NBRC 16084 / F199</strain>
    </source>
</reference>
<gene>
    <name evidence="7" type="ordered locus">Saro_0804</name>
</gene>
<feature type="transmembrane region" description="Helical" evidence="5">
    <location>
        <begin position="317"/>
        <end position="336"/>
    </location>
</feature>
<evidence type="ECO:0000256" key="4">
    <source>
        <dbReference type="ARBA" id="ARBA00023136"/>
    </source>
</evidence>
<keyword evidence="2 5" id="KW-0812">Transmembrane</keyword>
<keyword evidence="3 5" id="KW-1133">Transmembrane helix</keyword>
<evidence type="ECO:0000259" key="6">
    <source>
        <dbReference type="PROSITE" id="PS50850"/>
    </source>
</evidence>
<evidence type="ECO:0000313" key="8">
    <source>
        <dbReference type="Proteomes" id="UP000009134"/>
    </source>
</evidence>
<dbReference type="STRING" id="279238.Saro_0804"/>
<feature type="transmembrane region" description="Helical" evidence="5">
    <location>
        <begin position="173"/>
        <end position="195"/>
    </location>
</feature>
<dbReference type="KEGG" id="nar:Saro_0804"/>
<feature type="transmembrane region" description="Helical" evidence="5">
    <location>
        <begin position="56"/>
        <end position="75"/>
    </location>
</feature>
<evidence type="ECO:0000256" key="3">
    <source>
        <dbReference type="ARBA" id="ARBA00022989"/>
    </source>
</evidence>
<dbReference type="SUPFAM" id="SSF103473">
    <property type="entry name" value="MFS general substrate transporter"/>
    <property type="match status" value="1"/>
</dbReference>
<feature type="transmembrane region" description="Helical" evidence="5">
    <location>
        <begin position="144"/>
        <end position="167"/>
    </location>
</feature>
<dbReference type="PROSITE" id="PS50850">
    <property type="entry name" value="MFS"/>
    <property type="match status" value="1"/>
</dbReference>
<dbReference type="InterPro" id="IPR020846">
    <property type="entry name" value="MFS_dom"/>
</dbReference>
<evidence type="ECO:0000313" key="7">
    <source>
        <dbReference type="EMBL" id="ABD25249.1"/>
    </source>
</evidence>
<dbReference type="GO" id="GO:0046943">
    <property type="term" value="F:carboxylic acid transmembrane transporter activity"/>
    <property type="evidence" value="ECO:0007669"/>
    <property type="project" value="TreeGrafter"/>
</dbReference>
<name>Q2GA74_NOVAD</name>
<evidence type="ECO:0000256" key="5">
    <source>
        <dbReference type="SAM" id="Phobius"/>
    </source>
</evidence>
<dbReference type="Gene3D" id="1.20.1250.20">
    <property type="entry name" value="MFS general substrate transporter like domains"/>
    <property type="match status" value="1"/>
</dbReference>
<organism evidence="7 8">
    <name type="scientific">Novosphingobium aromaticivorans (strain ATCC 700278 / DSM 12444 / CCUG 56034 / CIP 105152 / NBRC 16084 / F199)</name>
    <dbReference type="NCBI Taxonomy" id="279238"/>
    <lineage>
        <taxon>Bacteria</taxon>
        <taxon>Pseudomonadati</taxon>
        <taxon>Pseudomonadota</taxon>
        <taxon>Alphaproteobacteria</taxon>
        <taxon>Sphingomonadales</taxon>
        <taxon>Sphingomonadaceae</taxon>
        <taxon>Novosphingobium</taxon>
    </lineage>
</organism>
<dbReference type="PANTHER" id="PTHR23508:SF10">
    <property type="entry name" value="CARBOXYLIC ACID TRANSPORTER PROTEIN HOMOLOG"/>
    <property type="match status" value="1"/>
</dbReference>
<accession>Q2GA74</accession>
<dbReference type="EMBL" id="CP000248">
    <property type="protein sequence ID" value="ABD25249.1"/>
    <property type="molecule type" value="Genomic_DNA"/>
</dbReference>
<dbReference type="Pfam" id="PF07690">
    <property type="entry name" value="MFS_1"/>
    <property type="match status" value="1"/>
</dbReference>
<feature type="transmembrane region" description="Helical" evidence="5">
    <location>
        <begin position="87"/>
        <end position="106"/>
    </location>
</feature>
<feature type="transmembrane region" description="Helical" evidence="5">
    <location>
        <begin position="406"/>
        <end position="428"/>
    </location>
</feature>
<dbReference type="GO" id="GO:0005886">
    <property type="term" value="C:plasma membrane"/>
    <property type="evidence" value="ECO:0007669"/>
    <property type="project" value="TreeGrafter"/>
</dbReference>
<dbReference type="HOGENOM" id="CLU_001265_46_4_5"/>
<dbReference type="PANTHER" id="PTHR23508">
    <property type="entry name" value="CARBOXYLIC ACID TRANSPORTER PROTEIN HOMOLOG"/>
    <property type="match status" value="1"/>
</dbReference>
<feature type="transmembrane region" description="Helical" evidence="5">
    <location>
        <begin position="342"/>
        <end position="365"/>
    </location>
</feature>
<dbReference type="InterPro" id="IPR036259">
    <property type="entry name" value="MFS_trans_sf"/>
</dbReference>
<evidence type="ECO:0000256" key="2">
    <source>
        <dbReference type="ARBA" id="ARBA00022692"/>
    </source>
</evidence>
<dbReference type="Proteomes" id="UP000009134">
    <property type="component" value="Chromosome"/>
</dbReference>
<feature type="transmembrane region" description="Helical" evidence="5">
    <location>
        <begin position="291"/>
        <end position="310"/>
    </location>
</feature>
<proteinExistence type="predicted"/>
<feature type="transmembrane region" description="Helical" evidence="5">
    <location>
        <begin position="248"/>
        <end position="271"/>
    </location>
</feature>
<dbReference type="InterPro" id="IPR011701">
    <property type="entry name" value="MFS"/>
</dbReference>
<dbReference type="RefSeq" id="WP_011444463.1">
    <property type="nucleotide sequence ID" value="NC_007794.1"/>
</dbReference>
<feature type="transmembrane region" description="Helical" evidence="5">
    <location>
        <begin position="112"/>
        <end position="132"/>
    </location>
</feature>
<feature type="domain" description="Major facilitator superfamily (MFS) profile" evidence="6">
    <location>
        <begin position="21"/>
        <end position="432"/>
    </location>
</feature>
<dbReference type="AlphaFoldDB" id="Q2GA74"/>
<dbReference type="InterPro" id="IPR005829">
    <property type="entry name" value="Sugar_transporter_CS"/>
</dbReference>
<feature type="transmembrane region" description="Helical" evidence="5">
    <location>
        <begin position="20"/>
        <end position="44"/>
    </location>
</feature>
<keyword evidence="8" id="KW-1185">Reference proteome</keyword>
<dbReference type="PROSITE" id="PS00216">
    <property type="entry name" value="SUGAR_TRANSPORT_1"/>
    <property type="match status" value="1"/>
</dbReference>
<comment type="subcellular location">
    <subcellularLocation>
        <location evidence="1">Membrane</location>
        <topology evidence="1">Multi-pass membrane protein</topology>
    </subcellularLocation>
</comment>